<dbReference type="InterPro" id="IPR027973">
    <property type="entry name" value="FSAF1-like"/>
</dbReference>
<dbReference type="InterPro" id="IPR053030">
    <property type="entry name" value="Ribosomal_biogenesis_FAF1-like"/>
</dbReference>
<feature type="compositionally biased region" description="Basic residues" evidence="1">
    <location>
        <begin position="1"/>
        <end position="11"/>
    </location>
</feature>
<organism evidence="2 3">
    <name type="scientific">Neocucurbitaria cava</name>
    <dbReference type="NCBI Taxonomy" id="798079"/>
    <lineage>
        <taxon>Eukaryota</taxon>
        <taxon>Fungi</taxon>
        <taxon>Dikarya</taxon>
        <taxon>Ascomycota</taxon>
        <taxon>Pezizomycotina</taxon>
        <taxon>Dothideomycetes</taxon>
        <taxon>Pleosporomycetidae</taxon>
        <taxon>Pleosporales</taxon>
        <taxon>Pleosporineae</taxon>
        <taxon>Cucurbitariaceae</taxon>
        <taxon>Neocucurbitaria</taxon>
    </lineage>
</organism>
<feature type="compositionally biased region" description="Acidic residues" evidence="1">
    <location>
        <begin position="64"/>
        <end position="87"/>
    </location>
</feature>
<feature type="compositionally biased region" description="Basic and acidic residues" evidence="1">
    <location>
        <begin position="139"/>
        <end position="153"/>
    </location>
</feature>
<keyword evidence="3" id="KW-1185">Reference proteome</keyword>
<dbReference type="OrthoDB" id="5556956at2759"/>
<reference evidence="2" key="1">
    <citation type="submission" date="2022-10" db="EMBL/GenBank/DDBJ databases">
        <title>Tapping the CABI collections for fungal endophytes: first genome assemblies for Collariella, Neodidymelliopsis, Ascochyta clinopodiicola, Didymella pomorum, Didymosphaeria variabile, Neocosmospora piperis and Neocucurbitaria cava.</title>
        <authorList>
            <person name="Hill R."/>
        </authorList>
    </citation>
    <scope>NUCLEOTIDE SEQUENCE</scope>
    <source>
        <strain evidence="2">IMI 356814</strain>
    </source>
</reference>
<protein>
    <submittedName>
        <fullName evidence="2">Pre-rRNA processing and 40S ribosomal subunit assembly</fullName>
    </submittedName>
</protein>
<feature type="region of interest" description="Disordered" evidence="1">
    <location>
        <begin position="209"/>
        <end position="312"/>
    </location>
</feature>
<feature type="compositionally biased region" description="Basic and acidic residues" evidence="1">
    <location>
        <begin position="218"/>
        <end position="238"/>
    </location>
</feature>
<feature type="compositionally biased region" description="Basic and acidic residues" evidence="1">
    <location>
        <begin position="94"/>
        <end position="113"/>
    </location>
</feature>
<name>A0A9W8Y4K5_9PLEO</name>
<feature type="compositionally biased region" description="Low complexity" evidence="1">
    <location>
        <begin position="170"/>
        <end position="184"/>
    </location>
</feature>
<dbReference type="AlphaFoldDB" id="A0A9W8Y4K5"/>
<gene>
    <name evidence="2" type="primary">FAF1</name>
    <name evidence="2" type="ORF">N0V83_007353</name>
</gene>
<feature type="region of interest" description="Disordered" evidence="1">
    <location>
        <begin position="1"/>
        <end position="157"/>
    </location>
</feature>
<feature type="compositionally biased region" description="Basic and acidic residues" evidence="1">
    <location>
        <begin position="43"/>
        <end position="63"/>
    </location>
</feature>
<dbReference type="Proteomes" id="UP001140560">
    <property type="component" value="Unassembled WGS sequence"/>
</dbReference>
<comment type="caution">
    <text evidence="2">The sequence shown here is derived from an EMBL/GenBank/DDBJ whole genome shotgun (WGS) entry which is preliminary data.</text>
</comment>
<evidence type="ECO:0000256" key="1">
    <source>
        <dbReference type="SAM" id="MobiDB-lite"/>
    </source>
</evidence>
<dbReference type="GO" id="GO:0005730">
    <property type="term" value="C:nucleolus"/>
    <property type="evidence" value="ECO:0007669"/>
    <property type="project" value="TreeGrafter"/>
</dbReference>
<dbReference type="EMBL" id="JAPEUY010000013">
    <property type="protein sequence ID" value="KAJ4366827.1"/>
    <property type="molecule type" value="Genomic_DNA"/>
</dbReference>
<feature type="region of interest" description="Disordered" evidence="1">
    <location>
        <begin position="169"/>
        <end position="193"/>
    </location>
</feature>
<accession>A0A9W8Y4K5</accession>
<dbReference type="PANTHER" id="PTHR28096">
    <property type="entry name" value="PROTEIN FAF1"/>
    <property type="match status" value="1"/>
</dbReference>
<dbReference type="GO" id="GO:0000462">
    <property type="term" value="P:maturation of SSU-rRNA from tricistronic rRNA transcript (SSU-rRNA, 5.8S rRNA, LSU-rRNA)"/>
    <property type="evidence" value="ECO:0007669"/>
    <property type="project" value="TreeGrafter"/>
</dbReference>
<proteinExistence type="predicted"/>
<sequence>MAPTLGKRKRVSRAELEQASRSLSPSSHSNDSGAEDLQAIFRRAFEAKFKPLPVETKKPKIEEAQIEDENEDEEEEPDWSGISDDESTNQVEVIEFKDTRHARDETEKAEKKAFMTSKPPTSTPSSLAPTKSSSLTVKKSQEDANDPTDKTNLKNDLALQKLLRDSHILSTSSSGTSTPTTSLSAIGSQRHKSTDLHLLTLGAKSSVFTQKNMPMAQRKHEAAKKRGMEEKRRARAKEAGIVLEVQRSSSSEKKGKGKGMGRGEGERGWWAECGEVQGGTLSLSREDVRSITGGRGGKGGKGGKGKGRTGKR</sequence>
<evidence type="ECO:0000313" key="2">
    <source>
        <dbReference type="EMBL" id="KAJ4366827.1"/>
    </source>
</evidence>
<dbReference type="Pfam" id="PF15375">
    <property type="entry name" value="FSAF1"/>
    <property type="match status" value="1"/>
</dbReference>
<dbReference type="PANTHER" id="PTHR28096:SF1">
    <property type="entry name" value="PROTEIN FAF1"/>
    <property type="match status" value="1"/>
</dbReference>
<feature type="compositionally biased region" description="Polar residues" evidence="1">
    <location>
        <begin position="19"/>
        <end position="32"/>
    </location>
</feature>
<feature type="compositionally biased region" description="Low complexity" evidence="1">
    <location>
        <begin position="116"/>
        <end position="136"/>
    </location>
</feature>
<evidence type="ECO:0000313" key="3">
    <source>
        <dbReference type="Proteomes" id="UP001140560"/>
    </source>
</evidence>
<feature type="compositionally biased region" description="Basic residues" evidence="1">
    <location>
        <begin position="301"/>
        <end position="312"/>
    </location>
</feature>